<dbReference type="AlphaFoldDB" id="A0A9D1XTN4"/>
<sequence>MKHVLILCDLFPPAFGPRMGYLCKYIQRYGWEPVVVTENMPACNFRFLEHVCEIHKVDFYTAKHPLLQKVKWLAIFLLSLLGLDYKDWKISRRAERLIQTRHFDALLCSTYRTFPLPAAGKLTRKYGLPLIIDLRDIIEQYSGYEFITRKVPTIPGLRSLIIAAFRKRSLRTRNHILPQAACVTTVSDWHVNILRTYNPDTRLIYNGFDPEIFYPETIPTDCFIVTYTGRLISKAMRDPSLLFEGLRKLASDGTLTPKNCRVNWYVDSESWEIISSEAMRYGVSSFMEMKGYVESSTIPKVLNQSSVLLLLTNKADTQGPKGIMTTKLFESLAVEKPILCVRSDESYLAETIQELNAGLAATNADEVYDFLLHYYKEWKEKGYTTVDIRRDKLARFSRAEQARQFARIFEQYS</sequence>
<dbReference type="Gene3D" id="3.40.50.2000">
    <property type="entry name" value="Glycogen Phosphorylase B"/>
    <property type="match status" value="2"/>
</dbReference>
<gene>
    <name evidence="2" type="ORF">H9848_12150</name>
</gene>
<keyword evidence="2" id="KW-0808">Transferase</keyword>
<reference evidence="2" key="1">
    <citation type="journal article" date="2021" name="PeerJ">
        <title>Extensive microbial diversity within the chicken gut microbiome revealed by metagenomics and culture.</title>
        <authorList>
            <person name="Gilroy R."/>
            <person name="Ravi A."/>
            <person name="Getino M."/>
            <person name="Pursley I."/>
            <person name="Horton D.L."/>
            <person name="Alikhan N.F."/>
            <person name="Baker D."/>
            <person name="Gharbi K."/>
            <person name="Hall N."/>
            <person name="Watson M."/>
            <person name="Adriaenssens E.M."/>
            <person name="Foster-Nyarko E."/>
            <person name="Jarju S."/>
            <person name="Secka A."/>
            <person name="Antonio M."/>
            <person name="Oren A."/>
            <person name="Chaudhuri R.R."/>
            <person name="La Ragione R."/>
            <person name="Hildebrand F."/>
            <person name="Pallen M.J."/>
        </authorList>
    </citation>
    <scope>NUCLEOTIDE SEQUENCE</scope>
    <source>
        <strain evidence="2">ChiHecec2B26-12326</strain>
    </source>
</reference>
<organism evidence="2 3">
    <name type="scientific">Candidatus Parabacteroides intestinigallinarum</name>
    <dbReference type="NCBI Taxonomy" id="2838722"/>
    <lineage>
        <taxon>Bacteria</taxon>
        <taxon>Pseudomonadati</taxon>
        <taxon>Bacteroidota</taxon>
        <taxon>Bacteroidia</taxon>
        <taxon>Bacteroidales</taxon>
        <taxon>Tannerellaceae</taxon>
        <taxon>Parabacteroides</taxon>
    </lineage>
</organism>
<dbReference type="GO" id="GO:0016757">
    <property type="term" value="F:glycosyltransferase activity"/>
    <property type="evidence" value="ECO:0007669"/>
    <property type="project" value="UniProtKB-KW"/>
</dbReference>
<comment type="caution">
    <text evidence="2">The sequence shown here is derived from an EMBL/GenBank/DDBJ whole genome shotgun (WGS) entry which is preliminary data.</text>
</comment>
<evidence type="ECO:0000313" key="3">
    <source>
        <dbReference type="Proteomes" id="UP000823847"/>
    </source>
</evidence>
<accession>A0A9D1XTN4</accession>
<evidence type="ECO:0000259" key="1">
    <source>
        <dbReference type="Pfam" id="PF13579"/>
    </source>
</evidence>
<dbReference type="Proteomes" id="UP000823847">
    <property type="component" value="Unassembled WGS sequence"/>
</dbReference>
<dbReference type="EC" id="2.4.-.-" evidence="2"/>
<feature type="domain" description="Glycosyltransferase subfamily 4-like N-terminal" evidence="1">
    <location>
        <begin position="17"/>
        <end position="204"/>
    </location>
</feature>
<keyword evidence="2" id="KW-0328">Glycosyltransferase</keyword>
<protein>
    <submittedName>
        <fullName evidence="2">Glycosyltransferase</fullName>
        <ecNumber evidence="2">2.4.-.-</ecNumber>
    </submittedName>
</protein>
<reference evidence="2" key="2">
    <citation type="submission" date="2021-04" db="EMBL/GenBank/DDBJ databases">
        <authorList>
            <person name="Gilroy R."/>
        </authorList>
    </citation>
    <scope>NUCLEOTIDE SEQUENCE</scope>
    <source>
        <strain evidence="2">ChiHecec2B26-12326</strain>
    </source>
</reference>
<evidence type="ECO:0000313" key="2">
    <source>
        <dbReference type="EMBL" id="HIX87338.1"/>
    </source>
</evidence>
<proteinExistence type="predicted"/>
<dbReference type="Pfam" id="PF13579">
    <property type="entry name" value="Glyco_trans_4_4"/>
    <property type="match status" value="1"/>
</dbReference>
<dbReference type="SUPFAM" id="SSF53756">
    <property type="entry name" value="UDP-Glycosyltransferase/glycogen phosphorylase"/>
    <property type="match status" value="1"/>
</dbReference>
<name>A0A9D1XTN4_9BACT</name>
<dbReference type="InterPro" id="IPR028098">
    <property type="entry name" value="Glyco_trans_4-like_N"/>
</dbReference>
<dbReference type="EMBL" id="DXEN01000088">
    <property type="protein sequence ID" value="HIX87338.1"/>
    <property type="molecule type" value="Genomic_DNA"/>
</dbReference>